<proteinExistence type="inferred from homology"/>
<keyword evidence="16" id="KW-1185">Reference proteome</keyword>
<dbReference type="Pfam" id="PF01217">
    <property type="entry name" value="Clat_adaptor_s"/>
    <property type="match status" value="1"/>
</dbReference>
<feature type="compositionally biased region" description="Acidic residues" evidence="12">
    <location>
        <begin position="164"/>
        <end position="175"/>
    </location>
</feature>
<dbReference type="GO" id="GO:0030121">
    <property type="term" value="C:AP-1 adaptor complex"/>
    <property type="evidence" value="ECO:0007669"/>
    <property type="project" value="InterPro"/>
</dbReference>
<dbReference type="FunFam" id="3.30.450.60:FF:000005">
    <property type="entry name" value="AP complex subunit sigma"/>
    <property type="match status" value="1"/>
</dbReference>
<feature type="region of interest" description="Disordered" evidence="12">
    <location>
        <begin position="58"/>
        <end position="100"/>
    </location>
</feature>
<feature type="non-terminal residue" evidence="14">
    <location>
        <position position="1"/>
    </location>
</feature>
<dbReference type="InterPro" id="IPR011012">
    <property type="entry name" value="Longin-like_dom_sf"/>
</dbReference>
<name>A0A814L6W3_9BILA</name>
<dbReference type="CDD" id="cd14831">
    <property type="entry name" value="AP1_sigma"/>
    <property type="match status" value="1"/>
</dbReference>
<evidence type="ECO:0000256" key="1">
    <source>
        <dbReference type="ARBA" id="ARBA00004180"/>
    </source>
</evidence>
<dbReference type="EMBL" id="CAJNOQ010004442">
    <property type="protein sequence ID" value="CAF1059382.1"/>
    <property type="molecule type" value="Genomic_DNA"/>
</dbReference>
<evidence type="ECO:0000256" key="9">
    <source>
        <dbReference type="ARBA" id="ARBA00023176"/>
    </source>
</evidence>
<dbReference type="EMBL" id="CAJOBC010004442">
    <property type="protein sequence ID" value="CAF3827903.1"/>
    <property type="molecule type" value="Genomic_DNA"/>
</dbReference>
<comment type="caution">
    <text evidence="14">The sequence shown here is derived from an EMBL/GenBank/DDBJ whole genome shotgun (WGS) entry which is preliminary data.</text>
</comment>
<feature type="compositionally biased region" description="Polar residues" evidence="12">
    <location>
        <begin position="913"/>
        <end position="929"/>
    </location>
</feature>
<comment type="subunit">
    <text evidence="11">Adaptor protein complex 1 (AP-1) is a heterotetramer composed of two large adaptins (gamma-type subunit AP1G1 and beta-type subunit AP1B1), a medium adaptin (mu-type subunit AP1M1 or AP1M2) and a small adaptin (sigma-type subunit AP1S1 or AP1S2 or AP1S3).</text>
</comment>
<dbReference type="InterPro" id="IPR016635">
    <property type="entry name" value="AP_complex_ssu"/>
</dbReference>
<keyword evidence="8" id="KW-0472">Membrane</keyword>
<comment type="subcellular location">
    <subcellularLocation>
        <location evidence="1">Cytoplasmic vesicle membrane</location>
        <topology evidence="1">Peripheral membrane protein</topology>
        <orientation evidence="1">Cytoplasmic side</orientation>
    </subcellularLocation>
    <subcellularLocation>
        <location evidence="2">Golgi apparatus</location>
    </subcellularLocation>
    <subcellularLocation>
        <location evidence="3">Membrane</location>
        <location evidence="3">Clathrin-coated pit</location>
    </subcellularLocation>
</comment>
<feature type="compositionally biased region" description="Polar residues" evidence="12">
    <location>
        <begin position="153"/>
        <end position="162"/>
    </location>
</feature>
<evidence type="ECO:0000256" key="4">
    <source>
        <dbReference type="ARBA" id="ARBA00006972"/>
    </source>
</evidence>
<feature type="compositionally biased region" description="Basic residues" evidence="12">
    <location>
        <begin position="680"/>
        <end position="689"/>
    </location>
</feature>
<dbReference type="Gene3D" id="2.30.29.30">
    <property type="entry name" value="Pleckstrin-homology domain (PH domain)/Phosphotyrosine-binding domain (PTB)"/>
    <property type="match status" value="1"/>
</dbReference>
<feature type="region of interest" description="Disordered" evidence="12">
    <location>
        <begin position="550"/>
        <end position="577"/>
    </location>
</feature>
<dbReference type="SUPFAM" id="SSF64356">
    <property type="entry name" value="SNARE-like"/>
    <property type="match status" value="1"/>
</dbReference>
<dbReference type="PROSITE" id="PS00989">
    <property type="entry name" value="CLAT_ADAPTOR_S"/>
    <property type="match status" value="1"/>
</dbReference>
<keyword evidence="10" id="KW-0968">Cytoplasmic vesicle</keyword>
<evidence type="ECO:0000313" key="15">
    <source>
        <dbReference type="EMBL" id="CAF3827903.1"/>
    </source>
</evidence>
<evidence type="ECO:0000259" key="13">
    <source>
        <dbReference type="Pfam" id="PF01217"/>
    </source>
</evidence>
<feature type="region of interest" description="Disordered" evidence="12">
    <location>
        <begin position="141"/>
        <end position="178"/>
    </location>
</feature>
<dbReference type="SUPFAM" id="SSF50729">
    <property type="entry name" value="PH domain-like"/>
    <property type="match status" value="1"/>
</dbReference>
<dbReference type="GO" id="GO:0006886">
    <property type="term" value="P:intracellular protein transport"/>
    <property type="evidence" value="ECO:0007669"/>
    <property type="project" value="InterPro"/>
</dbReference>
<dbReference type="InterPro" id="IPR000804">
    <property type="entry name" value="Clathrin_sm-chain_CS"/>
</dbReference>
<evidence type="ECO:0000256" key="6">
    <source>
        <dbReference type="ARBA" id="ARBA00022927"/>
    </source>
</evidence>
<comment type="similarity">
    <text evidence="4">Belongs to the adaptor complexes small subunit family.</text>
</comment>
<keyword evidence="7" id="KW-0333">Golgi apparatus</keyword>
<keyword evidence="9" id="KW-0168">Coated pit</keyword>
<gene>
    <name evidence="14" type="ORF">GPM918_LOCUS16697</name>
    <name evidence="15" type="ORF">SRO942_LOCUS16696</name>
</gene>
<dbReference type="InterPro" id="IPR022775">
    <property type="entry name" value="AP_mu_sigma_su"/>
</dbReference>
<evidence type="ECO:0000256" key="8">
    <source>
        <dbReference type="ARBA" id="ARBA00023136"/>
    </source>
</evidence>
<accession>A0A814L6W3</accession>
<evidence type="ECO:0000256" key="12">
    <source>
        <dbReference type="SAM" id="MobiDB-lite"/>
    </source>
</evidence>
<keyword evidence="5" id="KW-0813">Transport</keyword>
<dbReference type="Proteomes" id="UP000663829">
    <property type="component" value="Unassembled WGS sequence"/>
</dbReference>
<feature type="region of interest" description="Disordered" evidence="12">
    <location>
        <begin position="893"/>
        <end position="930"/>
    </location>
</feature>
<dbReference type="PANTHER" id="PTHR11753">
    <property type="entry name" value="ADAPTOR COMPLEXES SMALL SUBUNIT FAMILY"/>
    <property type="match status" value="1"/>
</dbReference>
<dbReference type="Gene3D" id="3.30.450.60">
    <property type="match status" value="1"/>
</dbReference>
<keyword evidence="6" id="KW-0653">Protein transport</keyword>
<dbReference type="OrthoDB" id="10032794at2759"/>
<evidence type="ECO:0000256" key="11">
    <source>
        <dbReference type="ARBA" id="ARBA00065677"/>
    </source>
</evidence>
<protein>
    <recommendedName>
        <fullName evidence="13">AP complex mu/sigma subunit domain-containing protein</fullName>
    </recommendedName>
</protein>
<dbReference type="GO" id="GO:0035615">
    <property type="term" value="F:clathrin adaptor activity"/>
    <property type="evidence" value="ECO:0007669"/>
    <property type="project" value="InterPro"/>
</dbReference>
<evidence type="ECO:0000256" key="5">
    <source>
        <dbReference type="ARBA" id="ARBA00022448"/>
    </source>
</evidence>
<dbReference type="InterPro" id="IPR011993">
    <property type="entry name" value="PH-like_dom_sf"/>
</dbReference>
<feature type="region of interest" description="Disordered" evidence="12">
    <location>
        <begin position="765"/>
        <end position="840"/>
    </location>
</feature>
<evidence type="ECO:0000256" key="2">
    <source>
        <dbReference type="ARBA" id="ARBA00004555"/>
    </source>
</evidence>
<evidence type="ECO:0000313" key="14">
    <source>
        <dbReference type="EMBL" id="CAF1059382.1"/>
    </source>
</evidence>
<dbReference type="InterPro" id="IPR044733">
    <property type="entry name" value="AP1_sigma"/>
</dbReference>
<feature type="compositionally biased region" description="Low complexity" evidence="12">
    <location>
        <begin position="771"/>
        <end position="785"/>
    </location>
</feature>
<feature type="region of interest" description="Disordered" evidence="12">
    <location>
        <begin position="672"/>
        <end position="736"/>
    </location>
</feature>
<reference evidence="14" key="1">
    <citation type="submission" date="2021-02" db="EMBL/GenBank/DDBJ databases">
        <authorList>
            <person name="Nowell W R."/>
        </authorList>
    </citation>
    <scope>NUCLEOTIDE SEQUENCE</scope>
</reference>
<dbReference type="Proteomes" id="UP000681722">
    <property type="component" value="Unassembled WGS sequence"/>
</dbReference>
<evidence type="ECO:0000256" key="7">
    <source>
        <dbReference type="ARBA" id="ARBA00023034"/>
    </source>
</evidence>
<evidence type="ECO:0000313" key="16">
    <source>
        <dbReference type="Proteomes" id="UP000663829"/>
    </source>
</evidence>
<feature type="compositionally biased region" description="Low complexity" evidence="12">
    <location>
        <begin position="802"/>
        <end position="821"/>
    </location>
</feature>
<dbReference type="GO" id="GO:0005905">
    <property type="term" value="C:clathrin-coated pit"/>
    <property type="evidence" value="ECO:0007669"/>
    <property type="project" value="UniProtKB-SubCell"/>
</dbReference>
<evidence type="ECO:0000256" key="10">
    <source>
        <dbReference type="ARBA" id="ARBA00023329"/>
    </source>
</evidence>
<sequence length="1325" mass="151634">MKTPNESMATVDMSMNEILPGLESFLRSMLHSKHLDKDHRQVAAMYIDKLDHLIKNTKSSQQLSSTNENTKQKEGEEEEEQQQQQENKVSDDLKQQPDCYNDQTIDESKQLNLNTMNENNILSHQKDHSLEEIIFDDESDDFTDEEEEERQQQQKIEPNGQTELSDEDEFDDELEESSRIVPCSETIPTENGHSLNNHGYDSWNGVSNKSNHSNHSQWYIDTPKNDYLEALTPLSNNKTDYLSNGNDTENVVPNIPNTPRLSTSTSSSIIADGLLLTYENQTWIWRYYVLDDYDLICFTTDKKTNETPLWVTDITGAKVQTTIIDKTECLCLQIGLSEAIYVRPVDQSQLPIWLKAFRDASIAQISKDNNNVNRPDHQKERNNSVKSLSKNARRMFQQFNRKKGQIVSQLLEQVANVAGVDDKTRKHCELRGFLVISCDNVQFLTKYCTIVDGSFRVHKSRLSDQYDYELCLQQCTLTFPEEKTRDVQFALIDHSSKHQQQLFIRGNNIYSMGRLLNTLAKYVEIVGSSQLIFSQQTTPIISKQRVTNGTSCSSQSHIYSDVDSSSRGGGGGTDSIVPSIMGSQSITNIRGQSKATPEIYSPSSIKSLPVGKFKNNNEHTFQDQSLNDVDQVSSLKKKTVYRNASKLYGVADDDKDAPAFLLPLRRHSNDALLNSNGNKTNHHKHRKIVSSKNNDKPKSYDNIPEQINHTSKRTLSDHNNNHYNRINAKKNGEQHRLNNSMTELPLTTSNINHRKSPIKPPFKQIEHQRSDSISNSVPSSPDSSVFCLRTESSHRNSRRNHNNNNSNNNHSQSQNRSVSSVTPYRNRKPDEIKSPTSSSSDYVTRLANLFSRSFSSQPKPDNGQQQQQQQQDIYNKLNEKETGTQTYSTYLDNQQHQTPQQSPSKNVAKRTSFRSNNQNHNQTSLYNTRLSRDHHLTAADISLPLVQDNNENHSTAHFPMPTTIYDTKQNGWSETGNNNTMNINQNYALSSSNVLPRTELKSKRVYDIPITIERKYQPPSLLNDVSLNEKSSSHRPVKLILTPFQQYSTPITLTSSSRTIEPIFQNNRTLLQDVEDEINRKKIEEEEESPYGNHYDNCRNDSISPTNESHHYRSSSPLGVAKFRFVIPFNHSPTSPFGTITTNTTASQKIIKPSKRLFVFSHQKGAEELGLVPTRSILNFCIMIQFILLFSRQGKLRLQKWYTAQTDKSKKKITRELVATILARKPKMSSFLEWKELKVVYKRYASLYFCCGIEQEDNELLTLETIHRYVELLDKYFGSVCELDIIFNFEKAYFMFDEFILGGEVQETSKKAVLKAINDQDVIQE</sequence>
<organism evidence="14 16">
    <name type="scientific">Didymodactylos carnosus</name>
    <dbReference type="NCBI Taxonomy" id="1234261"/>
    <lineage>
        <taxon>Eukaryota</taxon>
        <taxon>Metazoa</taxon>
        <taxon>Spiralia</taxon>
        <taxon>Gnathifera</taxon>
        <taxon>Rotifera</taxon>
        <taxon>Eurotatoria</taxon>
        <taxon>Bdelloidea</taxon>
        <taxon>Philodinida</taxon>
        <taxon>Philodinidae</taxon>
        <taxon>Didymodactylos</taxon>
    </lineage>
</organism>
<feature type="compositionally biased region" description="Polar residues" evidence="12">
    <location>
        <begin position="893"/>
        <end position="905"/>
    </location>
</feature>
<evidence type="ECO:0000256" key="3">
    <source>
        <dbReference type="ARBA" id="ARBA00004600"/>
    </source>
</evidence>
<feature type="domain" description="AP complex mu/sigma subunit" evidence="13">
    <location>
        <begin position="1183"/>
        <end position="1321"/>
    </location>
</feature>